<feature type="domain" description="O-antigen ligase-related" evidence="6">
    <location>
        <begin position="188"/>
        <end position="344"/>
    </location>
</feature>
<feature type="transmembrane region" description="Helical" evidence="5">
    <location>
        <begin position="227"/>
        <end position="247"/>
    </location>
</feature>
<dbReference type="InterPro" id="IPR051533">
    <property type="entry name" value="WaaL-like"/>
</dbReference>
<dbReference type="EMBL" id="CP113517">
    <property type="protein sequence ID" value="WAR45306.1"/>
    <property type="molecule type" value="Genomic_DNA"/>
</dbReference>
<dbReference type="GO" id="GO:0016874">
    <property type="term" value="F:ligase activity"/>
    <property type="evidence" value="ECO:0007669"/>
    <property type="project" value="UniProtKB-KW"/>
</dbReference>
<accession>A0ABY7GLE2</accession>
<keyword evidence="3 5" id="KW-1133">Transmembrane helix</keyword>
<proteinExistence type="predicted"/>
<comment type="subcellular location">
    <subcellularLocation>
        <location evidence="1">Membrane</location>
        <topology evidence="1">Multi-pass membrane protein</topology>
    </subcellularLocation>
</comment>
<evidence type="ECO:0000259" key="6">
    <source>
        <dbReference type="Pfam" id="PF04932"/>
    </source>
</evidence>
<evidence type="ECO:0000256" key="4">
    <source>
        <dbReference type="ARBA" id="ARBA00023136"/>
    </source>
</evidence>
<dbReference type="PANTHER" id="PTHR37422:SF13">
    <property type="entry name" value="LIPOPOLYSACCHARIDE BIOSYNTHESIS PROTEIN PA4999-RELATED"/>
    <property type="match status" value="1"/>
</dbReference>
<dbReference type="RefSeq" id="WP_255190277.1">
    <property type="nucleotide sequence ID" value="NZ_CP113517.1"/>
</dbReference>
<feature type="transmembrane region" description="Helical" evidence="5">
    <location>
        <begin position="157"/>
        <end position="173"/>
    </location>
</feature>
<keyword evidence="7" id="KW-0436">Ligase</keyword>
<protein>
    <submittedName>
        <fullName evidence="7">O-antigen ligase family protein</fullName>
    </submittedName>
</protein>
<dbReference type="InterPro" id="IPR007016">
    <property type="entry name" value="O-antigen_ligase-rel_domated"/>
</dbReference>
<feature type="transmembrane region" description="Helical" evidence="5">
    <location>
        <begin position="367"/>
        <end position="389"/>
    </location>
</feature>
<sequence length="423" mass="47595">MKKTKSNWLDAYLIILIASSILGFLSVKGWTNTCLFLILIPALIQFKTAYNHAITSLPFNTLAAIAFTLALPVLAILISQLLRQDWLFKAYDAPARMFFSIPIFLYFIYKKIDYAAILSLCAPLALLILLPIAHQYLKTIDHWGGRFATPFVDPNAFGVYVLVLTAFCLFSINPHEPKKGKQLLLLLGLIAGVYLMIGSKTRGSWFGIPPLLLLWINFKLNSLNMRSTVFFILPFILLFGLFGLYLFPETTTRLGSAFSEIMSWLDNSNPDTSTGVRLSMWQVSWELYKHSPFHGYGDIGFKNHLNDPWLQNIATPYIKETIVNGPHNEFLANLLRSGALGGLSTLCLFFIPLRLFWQNRRNQQTELACNLGIAFTTCLIFSSISIEVFTLKYTSTFYGLTIAGLASQVARLKDLSTSLSIKP</sequence>
<gene>
    <name evidence="7" type="ORF">NM686_001990</name>
</gene>
<reference evidence="7" key="1">
    <citation type="submission" date="2022-11" db="EMBL/GenBank/DDBJ databases">
        <title>Methylomonas rapida sp. nov., Carotenoid-Producing Obligate Methanotrophs with High Growth Characteristics and Biotechnological Potential.</title>
        <authorList>
            <person name="Tikhonova E.N."/>
            <person name="Suleimanov R.Z."/>
            <person name="Miroshnikov K."/>
            <person name="Oshkin I.Y."/>
            <person name="Belova S.E."/>
            <person name="Danilova O.V."/>
            <person name="Ashikhmin A."/>
            <person name="Konopkin A."/>
            <person name="But S.Y."/>
            <person name="Khmelenina V.N."/>
            <person name="Kuznetsov N."/>
            <person name="Pimenov N.V."/>
            <person name="Dedysh S.N."/>
        </authorList>
    </citation>
    <scope>NUCLEOTIDE SEQUENCE</scope>
    <source>
        <strain evidence="7">MP1</strain>
    </source>
</reference>
<evidence type="ECO:0000256" key="5">
    <source>
        <dbReference type="SAM" id="Phobius"/>
    </source>
</evidence>
<evidence type="ECO:0000313" key="8">
    <source>
        <dbReference type="Proteomes" id="UP001162780"/>
    </source>
</evidence>
<organism evidence="7 8">
    <name type="scientific">Methylomonas rapida</name>
    <dbReference type="NCBI Taxonomy" id="2963939"/>
    <lineage>
        <taxon>Bacteria</taxon>
        <taxon>Pseudomonadati</taxon>
        <taxon>Pseudomonadota</taxon>
        <taxon>Gammaproteobacteria</taxon>
        <taxon>Methylococcales</taxon>
        <taxon>Methylococcaceae</taxon>
        <taxon>Methylomonas</taxon>
    </lineage>
</organism>
<feature type="transmembrane region" description="Helical" evidence="5">
    <location>
        <begin position="116"/>
        <end position="137"/>
    </location>
</feature>
<evidence type="ECO:0000256" key="3">
    <source>
        <dbReference type="ARBA" id="ARBA00022989"/>
    </source>
</evidence>
<dbReference type="Proteomes" id="UP001162780">
    <property type="component" value="Chromosome"/>
</dbReference>
<evidence type="ECO:0000313" key="7">
    <source>
        <dbReference type="EMBL" id="WAR45306.1"/>
    </source>
</evidence>
<keyword evidence="2 5" id="KW-0812">Transmembrane</keyword>
<name>A0ABY7GLE2_9GAMM</name>
<keyword evidence="4 5" id="KW-0472">Membrane</keyword>
<evidence type="ECO:0000256" key="2">
    <source>
        <dbReference type="ARBA" id="ARBA00022692"/>
    </source>
</evidence>
<feature type="transmembrane region" description="Helical" evidence="5">
    <location>
        <begin position="62"/>
        <end position="81"/>
    </location>
</feature>
<keyword evidence="8" id="KW-1185">Reference proteome</keyword>
<evidence type="ECO:0000256" key="1">
    <source>
        <dbReference type="ARBA" id="ARBA00004141"/>
    </source>
</evidence>
<feature type="transmembrane region" description="Helical" evidence="5">
    <location>
        <begin position="7"/>
        <end position="24"/>
    </location>
</feature>
<feature type="transmembrane region" description="Helical" evidence="5">
    <location>
        <begin position="180"/>
        <end position="197"/>
    </location>
</feature>
<dbReference type="PANTHER" id="PTHR37422">
    <property type="entry name" value="TEICHURONIC ACID BIOSYNTHESIS PROTEIN TUAE"/>
    <property type="match status" value="1"/>
</dbReference>
<dbReference type="Pfam" id="PF04932">
    <property type="entry name" value="Wzy_C"/>
    <property type="match status" value="1"/>
</dbReference>